<dbReference type="Pfam" id="PF13096">
    <property type="entry name" value="CENP-P"/>
    <property type="match status" value="1"/>
</dbReference>
<evidence type="ECO:0000313" key="1">
    <source>
        <dbReference type="EMBL" id="KAF5921762.1"/>
    </source>
</evidence>
<dbReference type="AlphaFoldDB" id="A0A7J7F144"/>
<dbReference type="EMBL" id="JACDTQ010001582">
    <property type="protein sequence ID" value="KAF5921762.1"/>
    <property type="molecule type" value="Genomic_DNA"/>
</dbReference>
<dbReference type="GO" id="GO:0005634">
    <property type="term" value="C:nucleus"/>
    <property type="evidence" value="ECO:0007669"/>
    <property type="project" value="TreeGrafter"/>
</dbReference>
<dbReference type="GO" id="GO:0000775">
    <property type="term" value="C:chromosome, centromeric region"/>
    <property type="evidence" value="ECO:0007669"/>
    <property type="project" value="InterPro"/>
</dbReference>
<reference evidence="1 2" key="1">
    <citation type="journal article" date="2020" name="Mol. Biol. Evol.">
        <title>Interspecific Gene Flow and the Evolution of Specialization in Black and White Rhinoceros.</title>
        <authorList>
            <person name="Moodley Y."/>
            <person name="Westbury M.V."/>
            <person name="Russo I.M."/>
            <person name="Gopalakrishnan S."/>
            <person name="Rakotoarivelo A."/>
            <person name="Olsen R.A."/>
            <person name="Prost S."/>
            <person name="Tunstall T."/>
            <person name="Ryder O.A."/>
            <person name="Dalen L."/>
            <person name="Bruford M.W."/>
        </authorList>
    </citation>
    <scope>NUCLEOTIDE SEQUENCE [LARGE SCALE GENOMIC DNA]</scope>
    <source>
        <strain evidence="1">SBR-YM</strain>
        <tissue evidence="1">Skin</tissue>
    </source>
</reference>
<gene>
    <name evidence="1" type="ORF">HPG69_012933</name>
</gene>
<sequence length="236" mass="27018">MPEVHILEAEMAALSLACEELLAPWEETSRVQKSNYSKKIEDLASTEMTEKNIMKVLQRHRLSGNCHMVTFQLGFQILEIQNEESLSFVTSDLNIIMELTEYSELKVYTFFEEWCEYCKHMFKHFEVPVYAHEGDKEHAAEEANVIKARDHLAHYSPKHPLVQLIVGLKGEGEDKKQVRQGQVQEVYVCDGPQLLAGDKDQDDQAVSQETEYKQEAVKDGKKRLTISLDKFPIAGA</sequence>
<comment type="caution">
    <text evidence="1">The sequence shown here is derived from an EMBL/GenBank/DDBJ whole genome shotgun (WGS) entry which is preliminary data.</text>
</comment>
<dbReference type="PANTHER" id="PTHR28577:SF1">
    <property type="entry name" value="CENTROMERE PROTEIN P"/>
    <property type="match status" value="1"/>
</dbReference>
<keyword evidence="2" id="KW-1185">Reference proteome</keyword>
<protein>
    <submittedName>
        <fullName evidence="1">Uncharacterized protein</fullName>
    </submittedName>
</protein>
<accession>A0A7J7F144</accession>
<dbReference type="Proteomes" id="UP000551758">
    <property type="component" value="Unassembled WGS sequence"/>
</dbReference>
<dbReference type="PANTHER" id="PTHR28577">
    <property type="entry name" value="CENTROMERE PROTEIN P"/>
    <property type="match status" value="1"/>
</dbReference>
<dbReference type="InterPro" id="IPR027801">
    <property type="entry name" value="CENP-P"/>
</dbReference>
<dbReference type="GO" id="GO:0034080">
    <property type="term" value="P:CENP-A containing chromatin assembly"/>
    <property type="evidence" value="ECO:0007669"/>
    <property type="project" value="InterPro"/>
</dbReference>
<organism evidence="1 2">
    <name type="scientific">Diceros bicornis minor</name>
    <name type="common">South-central black rhinoceros</name>
    <dbReference type="NCBI Taxonomy" id="77932"/>
    <lineage>
        <taxon>Eukaryota</taxon>
        <taxon>Metazoa</taxon>
        <taxon>Chordata</taxon>
        <taxon>Craniata</taxon>
        <taxon>Vertebrata</taxon>
        <taxon>Euteleostomi</taxon>
        <taxon>Mammalia</taxon>
        <taxon>Eutheria</taxon>
        <taxon>Laurasiatheria</taxon>
        <taxon>Perissodactyla</taxon>
        <taxon>Rhinocerotidae</taxon>
        <taxon>Diceros</taxon>
    </lineage>
</organism>
<proteinExistence type="predicted"/>
<name>A0A7J7F144_DICBM</name>
<evidence type="ECO:0000313" key="2">
    <source>
        <dbReference type="Proteomes" id="UP000551758"/>
    </source>
</evidence>